<feature type="transmembrane region" description="Helical" evidence="2">
    <location>
        <begin position="477"/>
        <end position="502"/>
    </location>
</feature>
<dbReference type="EMBL" id="JAWWNJ010000001">
    <property type="protein sequence ID" value="KAK7064558.1"/>
    <property type="molecule type" value="Genomic_DNA"/>
</dbReference>
<keyword evidence="5" id="KW-1185">Reference proteome</keyword>
<feature type="region of interest" description="Disordered" evidence="1">
    <location>
        <begin position="637"/>
        <end position="696"/>
    </location>
</feature>
<keyword evidence="2" id="KW-1133">Transmembrane helix</keyword>
<protein>
    <submittedName>
        <fullName evidence="4">Uncharacterized protein</fullName>
    </submittedName>
</protein>
<organism evidence="4 5">
    <name type="scientific">Favolaschia claudopus</name>
    <dbReference type="NCBI Taxonomy" id="2862362"/>
    <lineage>
        <taxon>Eukaryota</taxon>
        <taxon>Fungi</taxon>
        <taxon>Dikarya</taxon>
        <taxon>Basidiomycota</taxon>
        <taxon>Agaricomycotina</taxon>
        <taxon>Agaricomycetes</taxon>
        <taxon>Agaricomycetidae</taxon>
        <taxon>Agaricales</taxon>
        <taxon>Marasmiineae</taxon>
        <taxon>Mycenaceae</taxon>
        <taxon>Favolaschia</taxon>
    </lineage>
</organism>
<evidence type="ECO:0000256" key="1">
    <source>
        <dbReference type="SAM" id="MobiDB-lite"/>
    </source>
</evidence>
<evidence type="ECO:0000256" key="3">
    <source>
        <dbReference type="SAM" id="SignalP"/>
    </source>
</evidence>
<feature type="chain" id="PRO_5043396053" evidence="3">
    <location>
        <begin position="25"/>
        <end position="696"/>
    </location>
</feature>
<reference evidence="4 5" key="1">
    <citation type="journal article" date="2024" name="J Genomics">
        <title>Draft genome sequencing and assembly of Favolaschia claudopus CIRM-BRFM 2984 isolated from oak limbs.</title>
        <authorList>
            <person name="Navarro D."/>
            <person name="Drula E."/>
            <person name="Chaduli D."/>
            <person name="Cazenave R."/>
            <person name="Ahrendt S."/>
            <person name="Wang J."/>
            <person name="Lipzen A."/>
            <person name="Daum C."/>
            <person name="Barry K."/>
            <person name="Grigoriev I.V."/>
            <person name="Favel A."/>
            <person name="Rosso M.N."/>
            <person name="Martin F."/>
        </authorList>
    </citation>
    <scope>NUCLEOTIDE SEQUENCE [LARGE SCALE GENOMIC DNA]</scope>
    <source>
        <strain evidence="4 5">CIRM-BRFM 2984</strain>
    </source>
</reference>
<proteinExistence type="predicted"/>
<evidence type="ECO:0000313" key="5">
    <source>
        <dbReference type="Proteomes" id="UP001362999"/>
    </source>
</evidence>
<dbReference type="AlphaFoldDB" id="A0AAW0EJ00"/>
<feature type="signal peptide" evidence="3">
    <location>
        <begin position="1"/>
        <end position="24"/>
    </location>
</feature>
<dbReference type="Proteomes" id="UP001362999">
    <property type="component" value="Unassembled WGS sequence"/>
</dbReference>
<feature type="compositionally biased region" description="Polar residues" evidence="1">
    <location>
        <begin position="171"/>
        <end position="199"/>
    </location>
</feature>
<accession>A0AAW0EJ00</accession>
<comment type="caution">
    <text evidence="4">The sequence shown here is derived from an EMBL/GenBank/DDBJ whole genome shotgun (WGS) entry which is preliminary data.</text>
</comment>
<gene>
    <name evidence="4" type="ORF">R3P38DRAFT_3250140</name>
</gene>
<feature type="compositionally biased region" description="Polar residues" evidence="1">
    <location>
        <begin position="665"/>
        <end position="679"/>
    </location>
</feature>
<feature type="compositionally biased region" description="Polar residues" evidence="1">
    <location>
        <begin position="540"/>
        <end position="555"/>
    </location>
</feature>
<evidence type="ECO:0000313" key="4">
    <source>
        <dbReference type="EMBL" id="KAK7064558.1"/>
    </source>
</evidence>
<evidence type="ECO:0000256" key="2">
    <source>
        <dbReference type="SAM" id="Phobius"/>
    </source>
</evidence>
<name>A0AAW0EJ00_9AGAR</name>
<keyword evidence="2" id="KW-0472">Membrane</keyword>
<keyword evidence="3" id="KW-0732">Signal</keyword>
<keyword evidence="2" id="KW-0812">Transmembrane</keyword>
<sequence>MLASFSQRFFTFAALFFQLNHVAAEAYINGQFFTNGLAIIDSPAPQHPGHAGSPLPIAIEVSGDGKIPISASSNNSDASTRFELLEIYLVSSAANINITVSTGPALLANESGSTVKHVNWPIPTCIPAGDYNLTFYETSLFNNQNVFTITPIPIPISNTNPDGQCSNLNTLQSQPQSANPLTDSPFAPNSTLPGNTPPSGSIPAVRGTPALVFVLISISKSLGPVGYLEQTFYFDYNIASQPVPVPVTTQCETIHINWKRGAGTGCVVPPYVPHFFRSCCVASSPDPVAPYFLQIYTSAFVFPFIVSAGSGLSFDWAVPFAPGTLYQMCMFDKNGNSGGCQGIYSVVADTTTTTPTCNNATFPLGPLEVDAVTKEGPLSQYGWVDQCTDIQVTPKNGTAPYIFTVAPTLHPPHNQTGMDQNPMNWTVNLSWGSPFFISVVDAEMNFWAYGPLHSGQGTTSACFSGPKDSGSRTVSPAAAAISSFGGLLLGIIVGAIGMYMLYRRRNRKYTKHPPLLNQMDSDGYTDPYTYQASPYYHAVPTSQHPHDTSLTSLSPSPRRGHAPLQRESTRYQIEPFIPPSERRLSSYGGSDPNNEAQNAITSPTTTSGGGSGNIYVVHHDAGRAPVTVYHQDGTEVVELPPRYVPDAQDTPSRLEPRRLGPPPTDGQTSASGSSYSVSDLVTPPRSPNRPRKHLAS</sequence>
<feature type="region of interest" description="Disordered" evidence="1">
    <location>
        <begin position="171"/>
        <end position="200"/>
    </location>
</feature>
<feature type="region of interest" description="Disordered" evidence="1">
    <location>
        <begin position="540"/>
        <end position="616"/>
    </location>
</feature>
<feature type="compositionally biased region" description="Polar residues" evidence="1">
    <location>
        <begin position="587"/>
        <end position="600"/>
    </location>
</feature>